<proteinExistence type="predicted"/>
<keyword evidence="1" id="KW-0808">Transferase</keyword>
<dbReference type="EMBL" id="CAJVPS010000310">
    <property type="protein sequence ID" value="CAG8475442.1"/>
    <property type="molecule type" value="Genomic_DNA"/>
</dbReference>
<organism evidence="5 6">
    <name type="scientific">Ambispora leptoticha</name>
    <dbReference type="NCBI Taxonomy" id="144679"/>
    <lineage>
        <taxon>Eukaryota</taxon>
        <taxon>Fungi</taxon>
        <taxon>Fungi incertae sedis</taxon>
        <taxon>Mucoromycota</taxon>
        <taxon>Glomeromycotina</taxon>
        <taxon>Glomeromycetes</taxon>
        <taxon>Archaeosporales</taxon>
        <taxon>Ambisporaceae</taxon>
        <taxon>Ambispora</taxon>
    </lineage>
</organism>
<dbReference type="OrthoDB" id="30840at2759"/>
<dbReference type="GO" id="GO:0004059">
    <property type="term" value="F:aralkylamine N-acetyltransferase activity"/>
    <property type="evidence" value="ECO:0007669"/>
    <property type="project" value="TreeGrafter"/>
</dbReference>
<dbReference type="PANTHER" id="PTHR10908">
    <property type="entry name" value="SEROTONIN N-ACETYLTRANSFERASE"/>
    <property type="match status" value="1"/>
</dbReference>
<dbReference type="Gene3D" id="3.40.630.30">
    <property type="match status" value="1"/>
</dbReference>
<feature type="domain" description="N-acetyltransferase" evidence="4">
    <location>
        <begin position="503"/>
        <end position="650"/>
    </location>
</feature>
<keyword evidence="2" id="KW-0012">Acyltransferase</keyword>
<protein>
    <submittedName>
        <fullName evidence="5">6811_t:CDS:1</fullName>
    </submittedName>
</protein>
<dbReference type="InterPro" id="IPR014752">
    <property type="entry name" value="Arrestin-like_C"/>
</dbReference>
<evidence type="ECO:0000259" key="4">
    <source>
        <dbReference type="PROSITE" id="PS51186"/>
    </source>
</evidence>
<feature type="compositionally biased region" description="Polar residues" evidence="3">
    <location>
        <begin position="420"/>
        <end position="433"/>
    </location>
</feature>
<evidence type="ECO:0000313" key="5">
    <source>
        <dbReference type="EMBL" id="CAG8475442.1"/>
    </source>
</evidence>
<dbReference type="InterPro" id="IPR051635">
    <property type="entry name" value="SNAT-like"/>
</dbReference>
<sequence length="653" mass="72538">MDKNTPQTSTNLEINVSEPIIFFRGGPQEAVGCMLRGDSQLFEAGTHTYSFSLFLPGTLPETIDVPLGTVSYKLTATVGRSSSLLPNLNARRNIIIIRTMPDHETTGGGIAIARDIKDMFAYEISLQQKAYPIGGCIKDLDFKIVPLSDQLRIHLIRVQLIERTLYRARGNKHAETRVVFSERLEDFGEKRLVELGPREDEPSLVRRDSNGSSSNHGDDQGGSTSSASSDINVASSSTSTSSNSKDGVNRFPWNKPNRNAGATIELEQEHLEIKAITNSNFNFGNTYYHKVFDFCIPKCTAPLHPTCTSETIKVMHLLKFTITITLLDAPYQRLEVKIDAPITVLSCRCSESVHVTLPRYDNDSYLCPCDPRNRSGSSKQFWVNGRLVRSGSHHQRHSSTSSLMMPYHHNHPPPSYEDSLVNSHSLSPQSVDNNDLIDNGAGVGNVDTNDHNNPNNTNSGGNDNSVPSLIHGPGISRRAMKLPPPPIYTIVDALNGVPRAFELETQGYPPDEAASLEKLLFRKKVAPELFWGAYLPANPDNSQQKMIGFVVATLTTAPVLTEASMDWHHEPDGQTVCIHSVCVDNSFRRRGVASSLLQRFIEHCRKLGYARIALISHEYLLKLYQKNGFVFKGESKIQHGSEKWFDLVLELKS</sequence>
<dbReference type="PROSITE" id="PS51186">
    <property type="entry name" value="GNAT"/>
    <property type="match status" value="1"/>
</dbReference>
<gene>
    <name evidence="5" type="ORF">ALEPTO_LOCUS2218</name>
</gene>
<dbReference type="Gene3D" id="2.60.40.640">
    <property type="match status" value="1"/>
</dbReference>
<feature type="region of interest" description="Disordered" evidence="3">
    <location>
        <begin position="389"/>
        <end position="478"/>
    </location>
</feature>
<dbReference type="CDD" id="cd04301">
    <property type="entry name" value="NAT_SF"/>
    <property type="match status" value="1"/>
</dbReference>
<comment type="caution">
    <text evidence="5">The sequence shown here is derived from an EMBL/GenBank/DDBJ whole genome shotgun (WGS) entry which is preliminary data.</text>
</comment>
<accession>A0A9N8Z9U2</accession>
<evidence type="ECO:0000256" key="2">
    <source>
        <dbReference type="ARBA" id="ARBA00023315"/>
    </source>
</evidence>
<name>A0A9N8Z9U2_9GLOM</name>
<evidence type="ECO:0000256" key="1">
    <source>
        <dbReference type="ARBA" id="ARBA00022679"/>
    </source>
</evidence>
<dbReference type="SUPFAM" id="SSF81296">
    <property type="entry name" value="E set domains"/>
    <property type="match status" value="1"/>
</dbReference>
<feature type="compositionally biased region" description="Basic and acidic residues" evidence="3">
    <location>
        <begin position="195"/>
        <end position="209"/>
    </location>
</feature>
<feature type="region of interest" description="Disordered" evidence="3">
    <location>
        <begin position="195"/>
        <end position="258"/>
    </location>
</feature>
<dbReference type="PANTHER" id="PTHR10908:SF0">
    <property type="entry name" value="SEROTONIN N-ACETYLTRANSFERASE"/>
    <property type="match status" value="1"/>
</dbReference>
<dbReference type="InterPro" id="IPR016181">
    <property type="entry name" value="Acyl_CoA_acyltransferase"/>
</dbReference>
<evidence type="ECO:0000313" key="6">
    <source>
        <dbReference type="Proteomes" id="UP000789508"/>
    </source>
</evidence>
<keyword evidence="6" id="KW-1185">Reference proteome</keyword>
<dbReference type="InterPro" id="IPR000182">
    <property type="entry name" value="GNAT_dom"/>
</dbReference>
<dbReference type="SMART" id="SM01017">
    <property type="entry name" value="Arrestin_C"/>
    <property type="match status" value="1"/>
</dbReference>
<dbReference type="SUPFAM" id="SSF55729">
    <property type="entry name" value="Acyl-CoA N-acyltransferases (Nat)"/>
    <property type="match status" value="1"/>
</dbReference>
<dbReference type="Pfam" id="PF00583">
    <property type="entry name" value="Acetyltransf_1"/>
    <property type="match status" value="1"/>
</dbReference>
<feature type="compositionally biased region" description="Low complexity" evidence="3">
    <location>
        <begin position="444"/>
        <end position="466"/>
    </location>
</feature>
<dbReference type="InterPro" id="IPR011022">
    <property type="entry name" value="Arrestin_C-like"/>
</dbReference>
<dbReference type="Proteomes" id="UP000789508">
    <property type="component" value="Unassembled WGS sequence"/>
</dbReference>
<reference evidence="5" key="1">
    <citation type="submission" date="2021-06" db="EMBL/GenBank/DDBJ databases">
        <authorList>
            <person name="Kallberg Y."/>
            <person name="Tangrot J."/>
            <person name="Rosling A."/>
        </authorList>
    </citation>
    <scope>NUCLEOTIDE SEQUENCE</scope>
    <source>
        <strain evidence="5">FL130A</strain>
    </source>
</reference>
<dbReference type="GO" id="GO:0005737">
    <property type="term" value="C:cytoplasm"/>
    <property type="evidence" value="ECO:0007669"/>
    <property type="project" value="TreeGrafter"/>
</dbReference>
<evidence type="ECO:0000256" key="3">
    <source>
        <dbReference type="SAM" id="MobiDB-lite"/>
    </source>
</evidence>
<feature type="compositionally biased region" description="Low complexity" evidence="3">
    <location>
        <begin position="210"/>
        <end position="244"/>
    </location>
</feature>
<dbReference type="InterPro" id="IPR014756">
    <property type="entry name" value="Ig_E-set"/>
</dbReference>
<dbReference type="AlphaFoldDB" id="A0A9N8Z9U2"/>